<evidence type="ECO:0000256" key="4">
    <source>
        <dbReference type="ARBA" id="ARBA00022989"/>
    </source>
</evidence>
<gene>
    <name evidence="7" type="ORF">GCM10009682_13630</name>
</gene>
<feature type="transmembrane region" description="Helical" evidence="6">
    <location>
        <begin position="75"/>
        <end position="100"/>
    </location>
</feature>
<dbReference type="EMBL" id="BAAALT010000034">
    <property type="protein sequence ID" value="GAA1793040.1"/>
    <property type="molecule type" value="Genomic_DNA"/>
</dbReference>
<dbReference type="PANTHER" id="PTHR23513">
    <property type="entry name" value="INTEGRAL MEMBRANE EFFLUX PROTEIN-RELATED"/>
    <property type="match status" value="1"/>
</dbReference>
<evidence type="ECO:0000256" key="2">
    <source>
        <dbReference type="ARBA" id="ARBA00022475"/>
    </source>
</evidence>
<sequence length="416" mass="42673">MSTGTWRPDFRRLWIGTAVSNLGGQVSVLALPLTAAVVLGAGPVQMGVLTALNRAPYLALGLVVGVWIDRIPRRTVLVAAGLGLAATLGVIPAAAALGWLSLPLLYATALLSGVQVIFLEVAYLAAVPMVVPREHRPAAQRDIELTMSAGQLVGPPLGGVLVQALTAPIALAFDAATYLVAALAAARMRAGRTSTRRPDDDAGMLHQIREGVGLVVRERVLRAVTLATATFVFWTTAYLAIFVLFLVRDVHLGARTLGVVLACGAVGGIAGAALAGPLGRRLGSGVTMAVALAAGGSGAALAPLAILLPHRWAVVVVASSQALAWCGQQIHMVHQVPVRYAVCPDHLHGRVNATIRTTVWGSSTVGALLGGLLGERLGLPAALVAASAGAALAAGWILASPARALRRSTDLRPAVA</sequence>
<name>A0ABN2LLY3_9ACTN</name>
<comment type="subcellular location">
    <subcellularLocation>
        <location evidence="1">Cell membrane</location>
        <topology evidence="1">Multi-pass membrane protein</topology>
    </subcellularLocation>
</comment>
<dbReference type="Gene3D" id="1.20.1250.20">
    <property type="entry name" value="MFS general substrate transporter like domains"/>
    <property type="match status" value="1"/>
</dbReference>
<dbReference type="InterPro" id="IPR011701">
    <property type="entry name" value="MFS"/>
</dbReference>
<dbReference type="CDD" id="cd06173">
    <property type="entry name" value="MFS_MefA_like"/>
    <property type="match status" value="1"/>
</dbReference>
<keyword evidence="2" id="KW-1003">Cell membrane</keyword>
<protein>
    <submittedName>
        <fullName evidence="7">MFS transporter</fullName>
    </submittedName>
</protein>
<reference evidence="7 8" key="1">
    <citation type="journal article" date="2019" name="Int. J. Syst. Evol. Microbiol.">
        <title>The Global Catalogue of Microorganisms (GCM) 10K type strain sequencing project: providing services to taxonomists for standard genome sequencing and annotation.</title>
        <authorList>
            <consortium name="The Broad Institute Genomics Platform"/>
            <consortium name="The Broad Institute Genome Sequencing Center for Infectious Disease"/>
            <person name="Wu L."/>
            <person name="Ma J."/>
        </authorList>
    </citation>
    <scope>NUCLEOTIDE SEQUENCE [LARGE SCALE GENOMIC DNA]</scope>
    <source>
        <strain evidence="7 8">JCM 13250</strain>
    </source>
</reference>
<comment type="caution">
    <text evidence="7">The sequence shown here is derived from an EMBL/GenBank/DDBJ whole genome shotgun (WGS) entry which is preliminary data.</text>
</comment>
<evidence type="ECO:0000313" key="7">
    <source>
        <dbReference type="EMBL" id="GAA1793040.1"/>
    </source>
</evidence>
<keyword evidence="4 6" id="KW-1133">Transmembrane helix</keyword>
<evidence type="ECO:0000256" key="5">
    <source>
        <dbReference type="ARBA" id="ARBA00023136"/>
    </source>
</evidence>
<dbReference type="PANTHER" id="PTHR23513:SF6">
    <property type="entry name" value="MAJOR FACILITATOR SUPERFAMILY ASSOCIATED DOMAIN-CONTAINING PROTEIN"/>
    <property type="match status" value="1"/>
</dbReference>
<feature type="transmembrane region" description="Helical" evidence="6">
    <location>
        <begin position="51"/>
        <end position="68"/>
    </location>
</feature>
<organism evidence="7 8">
    <name type="scientific">Luedemannella flava</name>
    <dbReference type="NCBI Taxonomy" id="349316"/>
    <lineage>
        <taxon>Bacteria</taxon>
        <taxon>Bacillati</taxon>
        <taxon>Actinomycetota</taxon>
        <taxon>Actinomycetes</taxon>
        <taxon>Micromonosporales</taxon>
        <taxon>Micromonosporaceae</taxon>
        <taxon>Luedemannella</taxon>
    </lineage>
</organism>
<proteinExistence type="predicted"/>
<dbReference type="Pfam" id="PF07690">
    <property type="entry name" value="MFS_1"/>
    <property type="match status" value="1"/>
</dbReference>
<evidence type="ECO:0000256" key="3">
    <source>
        <dbReference type="ARBA" id="ARBA00022692"/>
    </source>
</evidence>
<dbReference type="RefSeq" id="WP_344127432.1">
    <property type="nucleotide sequence ID" value="NZ_BAAALT010000034.1"/>
</dbReference>
<dbReference type="SUPFAM" id="SSF103473">
    <property type="entry name" value="MFS general substrate transporter"/>
    <property type="match status" value="1"/>
</dbReference>
<feature type="transmembrane region" description="Helical" evidence="6">
    <location>
        <begin position="12"/>
        <end position="39"/>
    </location>
</feature>
<feature type="transmembrane region" description="Helical" evidence="6">
    <location>
        <begin position="377"/>
        <end position="399"/>
    </location>
</feature>
<evidence type="ECO:0000256" key="6">
    <source>
        <dbReference type="SAM" id="Phobius"/>
    </source>
</evidence>
<feature type="transmembrane region" description="Helical" evidence="6">
    <location>
        <begin position="168"/>
        <end position="186"/>
    </location>
</feature>
<keyword evidence="5 6" id="KW-0472">Membrane</keyword>
<accession>A0ABN2LLY3</accession>
<feature type="transmembrane region" description="Helical" evidence="6">
    <location>
        <begin position="286"/>
        <end position="308"/>
    </location>
</feature>
<dbReference type="InterPro" id="IPR036259">
    <property type="entry name" value="MFS_trans_sf"/>
</dbReference>
<feature type="transmembrane region" description="Helical" evidence="6">
    <location>
        <begin position="223"/>
        <end position="246"/>
    </location>
</feature>
<evidence type="ECO:0000256" key="1">
    <source>
        <dbReference type="ARBA" id="ARBA00004651"/>
    </source>
</evidence>
<evidence type="ECO:0000313" key="8">
    <source>
        <dbReference type="Proteomes" id="UP001500218"/>
    </source>
</evidence>
<keyword evidence="3 6" id="KW-0812">Transmembrane</keyword>
<dbReference type="Proteomes" id="UP001500218">
    <property type="component" value="Unassembled WGS sequence"/>
</dbReference>
<feature type="transmembrane region" description="Helical" evidence="6">
    <location>
        <begin position="252"/>
        <end position="274"/>
    </location>
</feature>
<keyword evidence="8" id="KW-1185">Reference proteome</keyword>